<proteinExistence type="predicted"/>
<protein>
    <submittedName>
        <fullName evidence="2">GL19730</fullName>
    </submittedName>
</protein>
<dbReference type="OMA" id="LTICEGF"/>
<dbReference type="AlphaFoldDB" id="B4HB22"/>
<evidence type="ECO:0000313" key="2">
    <source>
        <dbReference type="EMBL" id="EDW37825.1"/>
    </source>
</evidence>
<accession>B4HB22</accession>
<dbReference type="STRING" id="7234.B4HB22"/>
<feature type="compositionally biased region" description="Basic and acidic residues" evidence="1">
    <location>
        <begin position="1"/>
        <end position="10"/>
    </location>
</feature>
<feature type="compositionally biased region" description="Low complexity" evidence="1">
    <location>
        <begin position="11"/>
        <end position="37"/>
    </location>
</feature>
<evidence type="ECO:0000313" key="3">
    <source>
        <dbReference type="Proteomes" id="UP000008744"/>
    </source>
</evidence>
<sequence length="79" mass="8189">MLGRDGRSDSHPSSGSRSAPAADRAAAPAPMAAPPSDVGMPAPCQPSMLPQTTANLSKLTICEGFDEPLSKCKIWNPLQ</sequence>
<organism evidence="3">
    <name type="scientific">Drosophila persimilis</name>
    <name type="common">Fruit fly</name>
    <dbReference type="NCBI Taxonomy" id="7234"/>
    <lineage>
        <taxon>Eukaryota</taxon>
        <taxon>Metazoa</taxon>
        <taxon>Ecdysozoa</taxon>
        <taxon>Arthropoda</taxon>
        <taxon>Hexapoda</taxon>
        <taxon>Insecta</taxon>
        <taxon>Pterygota</taxon>
        <taxon>Neoptera</taxon>
        <taxon>Endopterygota</taxon>
        <taxon>Diptera</taxon>
        <taxon>Brachycera</taxon>
        <taxon>Muscomorpha</taxon>
        <taxon>Ephydroidea</taxon>
        <taxon>Drosophilidae</taxon>
        <taxon>Drosophila</taxon>
        <taxon>Sophophora</taxon>
    </lineage>
</organism>
<dbReference type="EMBL" id="CH479247">
    <property type="protein sequence ID" value="EDW37825.1"/>
    <property type="molecule type" value="Genomic_DNA"/>
</dbReference>
<gene>
    <name evidence="2" type="primary">Dper\GL19730</name>
    <name evidence="2" type="ORF">Dper_GL19730</name>
</gene>
<dbReference type="Proteomes" id="UP000008744">
    <property type="component" value="Unassembled WGS sequence"/>
</dbReference>
<feature type="region of interest" description="Disordered" evidence="1">
    <location>
        <begin position="1"/>
        <end position="49"/>
    </location>
</feature>
<reference evidence="2 3" key="1">
    <citation type="journal article" date="2007" name="Nature">
        <title>Evolution of genes and genomes on the Drosophila phylogeny.</title>
        <authorList>
            <consortium name="Drosophila 12 Genomes Consortium"/>
            <person name="Clark A.G."/>
            <person name="Eisen M.B."/>
            <person name="Smith D.R."/>
            <person name="Bergman C.M."/>
            <person name="Oliver B."/>
            <person name="Markow T.A."/>
            <person name="Kaufman T.C."/>
            <person name="Kellis M."/>
            <person name="Gelbart W."/>
            <person name="Iyer V.N."/>
            <person name="Pollard D.A."/>
            <person name="Sackton T.B."/>
            <person name="Larracuente A.M."/>
            <person name="Singh N.D."/>
            <person name="Abad J.P."/>
            <person name="Abt D.N."/>
            <person name="Adryan B."/>
            <person name="Aguade M."/>
            <person name="Akashi H."/>
            <person name="Anderson W.W."/>
            <person name="Aquadro C.F."/>
            <person name="Ardell D.H."/>
            <person name="Arguello R."/>
            <person name="Artieri C.G."/>
            <person name="Barbash D.A."/>
            <person name="Barker D."/>
            <person name="Barsanti P."/>
            <person name="Batterham P."/>
            <person name="Batzoglou S."/>
            <person name="Begun D."/>
            <person name="Bhutkar A."/>
            <person name="Blanco E."/>
            <person name="Bosak S.A."/>
            <person name="Bradley R.K."/>
            <person name="Brand A.D."/>
            <person name="Brent M.R."/>
            <person name="Brooks A.N."/>
            <person name="Brown R.H."/>
            <person name="Butlin R.K."/>
            <person name="Caggese C."/>
            <person name="Calvi B.R."/>
            <person name="Bernardo de Carvalho A."/>
            <person name="Caspi A."/>
            <person name="Castrezana S."/>
            <person name="Celniker S.E."/>
            <person name="Chang J.L."/>
            <person name="Chapple C."/>
            <person name="Chatterji S."/>
            <person name="Chinwalla A."/>
            <person name="Civetta A."/>
            <person name="Clifton S.W."/>
            <person name="Comeron J.M."/>
            <person name="Costello J.C."/>
            <person name="Coyne J.A."/>
            <person name="Daub J."/>
            <person name="David R.G."/>
            <person name="Delcher A.L."/>
            <person name="Delehaunty K."/>
            <person name="Do C.B."/>
            <person name="Ebling H."/>
            <person name="Edwards K."/>
            <person name="Eickbush T."/>
            <person name="Evans J.D."/>
            <person name="Filipski A."/>
            <person name="Findeiss S."/>
            <person name="Freyhult E."/>
            <person name="Fulton L."/>
            <person name="Fulton R."/>
            <person name="Garcia A.C."/>
            <person name="Gardiner A."/>
            <person name="Garfield D.A."/>
            <person name="Garvin B.E."/>
            <person name="Gibson G."/>
            <person name="Gilbert D."/>
            <person name="Gnerre S."/>
            <person name="Godfrey J."/>
            <person name="Good R."/>
            <person name="Gotea V."/>
            <person name="Gravely B."/>
            <person name="Greenberg A.J."/>
            <person name="Griffiths-Jones S."/>
            <person name="Gross S."/>
            <person name="Guigo R."/>
            <person name="Gustafson E.A."/>
            <person name="Haerty W."/>
            <person name="Hahn M.W."/>
            <person name="Halligan D.L."/>
            <person name="Halpern A.L."/>
            <person name="Halter G.M."/>
            <person name="Han M.V."/>
            <person name="Heger A."/>
            <person name="Hillier L."/>
            <person name="Hinrichs A.S."/>
            <person name="Holmes I."/>
            <person name="Hoskins R.A."/>
            <person name="Hubisz M.J."/>
            <person name="Hultmark D."/>
            <person name="Huntley M.A."/>
            <person name="Jaffe D.B."/>
            <person name="Jagadeeshan S."/>
            <person name="Jeck W.R."/>
            <person name="Johnson J."/>
            <person name="Jones C.D."/>
            <person name="Jordan W.C."/>
            <person name="Karpen G.H."/>
            <person name="Kataoka E."/>
            <person name="Keightley P.D."/>
            <person name="Kheradpour P."/>
            <person name="Kirkness E.F."/>
            <person name="Koerich L.B."/>
            <person name="Kristiansen K."/>
            <person name="Kudrna D."/>
            <person name="Kulathinal R.J."/>
            <person name="Kumar S."/>
            <person name="Kwok R."/>
            <person name="Lander E."/>
            <person name="Langley C.H."/>
            <person name="Lapoint R."/>
            <person name="Lazzaro B.P."/>
            <person name="Lee S.J."/>
            <person name="Levesque L."/>
            <person name="Li R."/>
            <person name="Lin C.F."/>
            <person name="Lin M.F."/>
            <person name="Lindblad-Toh K."/>
            <person name="Llopart A."/>
            <person name="Long M."/>
            <person name="Low L."/>
            <person name="Lozovsky E."/>
            <person name="Lu J."/>
            <person name="Luo M."/>
            <person name="Machado C.A."/>
            <person name="Makalowski W."/>
            <person name="Marzo M."/>
            <person name="Matsuda M."/>
            <person name="Matzkin L."/>
            <person name="McAllister B."/>
            <person name="McBride C.S."/>
            <person name="McKernan B."/>
            <person name="McKernan K."/>
            <person name="Mendez-Lago M."/>
            <person name="Minx P."/>
            <person name="Mollenhauer M.U."/>
            <person name="Montooth K."/>
            <person name="Mount S.M."/>
            <person name="Mu X."/>
            <person name="Myers E."/>
            <person name="Negre B."/>
            <person name="Newfeld S."/>
            <person name="Nielsen R."/>
            <person name="Noor M.A."/>
            <person name="O'Grady P."/>
            <person name="Pachter L."/>
            <person name="Papaceit M."/>
            <person name="Parisi M.J."/>
            <person name="Parisi M."/>
            <person name="Parts L."/>
            <person name="Pedersen J.S."/>
            <person name="Pesole G."/>
            <person name="Phillippy A.M."/>
            <person name="Ponting C.P."/>
            <person name="Pop M."/>
            <person name="Porcelli D."/>
            <person name="Powell J.R."/>
            <person name="Prohaska S."/>
            <person name="Pruitt K."/>
            <person name="Puig M."/>
            <person name="Quesneville H."/>
            <person name="Ram K.R."/>
            <person name="Rand D."/>
            <person name="Rasmussen M.D."/>
            <person name="Reed L.K."/>
            <person name="Reenan R."/>
            <person name="Reily A."/>
            <person name="Remington K.A."/>
            <person name="Rieger T.T."/>
            <person name="Ritchie M.G."/>
            <person name="Robin C."/>
            <person name="Rogers Y.H."/>
            <person name="Rohde C."/>
            <person name="Rozas J."/>
            <person name="Rubenfield M.J."/>
            <person name="Ruiz A."/>
            <person name="Russo S."/>
            <person name="Salzberg S.L."/>
            <person name="Sanchez-Gracia A."/>
            <person name="Saranga D.J."/>
            <person name="Sato H."/>
            <person name="Schaeffer S.W."/>
            <person name="Schatz M.C."/>
            <person name="Schlenke T."/>
            <person name="Schwartz R."/>
            <person name="Segarra C."/>
            <person name="Singh R.S."/>
            <person name="Sirot L."/>
            <person name="Sirota M."/>
            <person name="Sisneros N.B."/>
            <person name="Smith C.D."/>
            <person name="Smith T.F."/>
            <person name="Spieth J."/>
            <person name="Stage D.E."/>
            <person name="Stark A."/>
            <person name="Stephan W."/>
            <person name="Strausberg R.L."/>
            <person name="Strempel S."/>
            <person name="Sturgill D."/>
            <person name="Sutton G."/>
            <person name="Sutton G.G."/>
            <person name="Tao W."/>
            <person name="Teichmann S."/>
            <person name="Tobari Y.N."/>
            <person name="Tomimura Y."/>
            <person name="Tsolas J.M."/>
            <person name="Valente V.L."/>
            <person name="Venter E."/>
            <person name="Venter J.C."/>
            <person name="Vicario S."/>
            <person name="Vieira F.G."/>
            <person name="Vilella A.J."/>
            <person name="Villasante A."/>
            <person name="Walenz B."/>
            <person name="Wang J."/>
            <person name="Wasserman M."/>
            <person name="Watts T."/>
            <person name="Wilson D."/>
            <person name="Wilson R.K."/>
            <person name="Wing R.A."/>
            <person name="Wolfner M.F."/>
            <person name="Wong A."/>
            <person name="Wong G.K."/>
            <person name="Wu C.I."/>
            <person name="Wu G."/>
            <person name="Yamamoto D."/>
            <person name="Yang H.P."/>
            <person name="Yang S.P."/>
            <person name="Yorke J.A."/>
            <person name="Yoshida K."/>
            <person name="Zdobnov E."/>
            <person name="Zhang P."/>
            <person name="Zhang Y."/>
            <person name="Zimin A.V."/>
            <person name="Baldwin J."/>
            <person name="Abdouelleil A."/>
            <person name="Abdulkadir J."/>
            <person name="Abebe A."/>
            <person name="Abera B."/>
            <person name="Abreu J."/>
            <person name="Acer S.C."/>
            <person name="Aftuck L."/>
            <person name="Alexander A."/>
            <person name="An P."/>
            <person name="Anderson E."/>
            <person name="Anderson S."/>
            <person name="Arachi H."/>
            <person name="Azer M."/>
            <person name="Bachantsang P."/>
            <person name="Barry A."/>
            <person name="Bayul T."/>
            <person name="Berlin A."/>
            <person name="Bessette D."/>
            <person name="Bloom T."/>
            <person name="Blye J."/>
            <person name="Boguslavskiy L."/>
            <person name="Bonnet C."/>
            <person name="Boukhgalter B."/>
            <person name="Bourzgui I."/>
            <person name="Brown A."/>
            <person name="Cahill P."/>
            <person name="Channer S."/>
            <person name="Cheshatsang Y."/>
            <person name="Chuda L."/>
            <person name="Citroen M."/>
            <person name="Collymore A."/>
            <person name="Cooke P."/>
            <person name="Costello M."/>
            <person name="D'Aco K."/>
            <person name="Daza R."/>
            <person name="De Haan G."/>
            <person name="DeGray S."/>
            <person name="DeMaso C."/>
            <person name="Dhargay N."/>
            <person name="Dooley K."/>
            <person name="Dooley E."/>
            <person name="Doricent M."/>
            <person name="Dorje P."/>
            <person name="Dorjee K."/>
            <person name="Dupes A."/>
            <person name="Elong R."/>
            <person name="Falk J."/>
            <person name="Farina A."/>
            <person name="Faro S."/>
            <person name="Ferguson D."/>
            <person name="Fisher S."/>
            <person name="Foley C.D."/>
            <person name="Franke A."/>
            <person name="Friedrich D."/>
            <person name="Gadbois L."/>
            <person name="Gearin G."/>
            <person name="Gearin C.R."/>
            <person name="Giannoukos G."/>
            <person name="Goode T."/>
            <person name="Graham J."/>
            <person name="Grandbois E."/>
            <person name="Grewal S."/>
            <person name="Gyaltsen K."/>
            <person name="Hafez N."/>
            <person name="Hagos B."/>
            <person name="Hall J."/>
            <person name="Henson C."/>
            <person name="Hollinger A."/>
            <person name="Honan T."/>
            <person name="Huard M.D."/>
            <person name="Hughes L."/>
            <person name="Hurhula B."/>
            <person name="Husby M.E."/>
            <person name="Kamat A."/>
            <person name="Kanga B."/>
            <person name="Kashin S."/>
            <person name="Khazanovich D."/>
            <person name="Kisner P."/>
            <person name="Lance K."/>
            <person name="Lara M."/>
            <person name="Lee W."/>
            <person name="Lennon N."/>
            <person name="Letendre F."/>
            <person name="LeVine R."/>
            <person name="Lipovsky A."/>
            <person name="Liu X."/>
            <person name="Liu J."/>
            <person name="Liu S."/>
            <person name="Lokyitsang T."/>
            <person name="Lokyitsang Y."/>
            <person name="Lubonja R."/>
            <person name="Lui A."/>
            <person name="MacDonald P."/>
            <person name="Magnisalis V."/>
            <person name="Maru K."/>
            <person name="Matthews C."/>
            <person name="McCusker W."/>
            <person name="McDonough S."/>
            <person name="Mehta T."/>
            <person name="Meldrim J."/>
            <person name="Meneus L."/>
            <person name="Mihai O."/>
            <person name="Mihalev A."/>
            <person name="Mihova T."/>
            <person name="Mittelman R."/>
            <person name="Mlenga V."/>
            <person name="Montmayeur A."/>
            <person name="Mulrain L."/>
            <person name="Navidi A."/>
            <person name="Naylor J."/>
            <person name="Negash T."/>
            <person name="Nguyen T."/>
            <person name="Nguyen N."/>
            <person name="Nicol R."/>
            <person name="Norbu C."/>
            <person name="Norbu N."/>
            <person name="Novod N."/>
            <person name="O'Neill B."/>
            <person name="Osman S."/>
            <person name="Markiewicz E."/>
            <person name="Oyono O.L."/>
            <person name="Patti C."/>
            <person name="Phunkhang P."/>
            <person name="Pierre F."/>
            <person name="Priest M."/>
            <person name="Raghuraman S."/>
            <person name="Rege F."/>
            <person name="Reyes R."/>
            <person name="Rise C."/>
            <person name="Rogov P."/>
            <person name="Ross K."/>
            <person name="Ryan E."/>
            <person name="Settipalli S."/>
            <person name="Shea T."/>
            <person name="Sherpa N."/>
            <person name="Shi L."/>
            <person name="Shih D."/>
            <person name="Sparrow T."/>
            <person name="Spaulding J."/>
            <person name="Stalker J."/>
            <person name="Stange-Thomann N."/>
            <person name="Stavropoulos S."/>
            <person name="Stone C."/>
            <person name="Strader C."/>
            <person name="Tesfaye S."/>
            <person name="Thomson T."/>
            <person name="Thoulutsang Y."/>
            <person name="Thoulutsang D."/>
            <person name="Topham K."/>
            <person name="Topping I."/>
            <person name="Tsamla T."/>
            <person name="Vassiliev H."/>
            <person name="Vo A."/>
            <person name="Wangchuk T."/>
            <person name="Wangdi T."/>
            <person name="Weiand M."/>
            <person name="Wilkinson J."/>
            <person name="Wilson A."/>
            <person name="Yadav S."/>
            <person name="Young G."/>
            <person name="Yu Q."/>
            <person name="Zembek L."/>
            <person name="Zhong D."/>
            <person name="Zimmer A."/>
            <person name="Zwirko Z."/>
            <person name="Jaffe D.B."/>
            <person name="Alvarez P."/>
            <person name="Brockman W."/>
            <person name="Butler J."/>
            <person name="Chin C."/>
            <person name="Gnerre S."/>
            <person name="Grabherr M."/>
            <person name="Kleber M."/>
            <person name="Mauceli E."/>
            <person name="MacCallum I."/>
        </authorList>
    </citation>
    <scope>NUCLEOTIDE SEQUENCE [LARGE SCALE GENOMIC DNA]</scope>
    <source>
        <strain evidence="3">MSH-3 / Tucson 14011-0111.49</strain>
    </source>
</reference>
<keyword evidence="3" id="KW-1185">Reference proteome</keyword>
<dbReference type="HOGENOM" id="CLU_2608566_0_0_1"/>
<name>B4HB22_DROPE</name>
<evidence type="ECO:0000256" key="1">
    <source>
        <dbReference type="SAM" id="MobiDB-lite"/>
    </source>
</evidence>